<proteinExistence type="predicted"/>
<dbReference type="AlphaFoldDB" id="A0A397VRU0"/>
<evidence type="ECO:0000313" key="1">
    <source>
        <dbReference type="EMBL" id="RIB23729.1"/>
    </source>
</evidence>
<organism evidence="1 2">
    <name type="scientific">Gigaspora rosea</name>
    <dbReference type="NCBI Taxonomy" id="44941"/>
    <lineage>
        <taxon>Eukaryota</taxon>
        <taxon>Fungi</taxon>
        <taxon>Fungi incertae sedis</taxon>
        <taxon>Mucoromycota</taxon>
        <taxon>Glomeromycotina</taxon>
        <taxon>Glomeromycetes</taxon>
        <taxon>Diversisporales</taxon>
        <taxon>Gigasporaceae</taxon>
        <taxon>Gigaspora</taxon>
    </lineage>
</organism>
<evidence type="ECO:0000313" key="2">
    <source>
        <dbReference type="Proteomes" id="UP000266673"/>
    </source>
</evidence>
<dbReference type="Proteomes" id="UP000266673">
    <property type="component" value="Unassembled WGS sequence"/>
</dbReference>
<reference evidence="1 2" key="1">
    <citation type="submission" date="2018-06" db="EMBL/GenBank/DDBJ databases">
        <title>Comparative genomics reveals the genomic features of Rhizophagus irregularis, R. cerebriforme, R. diaphanum and Gigaspora rosea, and their symbiotic lifestyle signature.</title>
        <authorList>
            <person name="Morin E."/>
            <person name="San Clemente H."/>
            <person name="Chen E.C.H."/>
            <person name="De La Providencia I."/>
            <person name="Hainaut M."/>
            <person name="Kuo A."/>
            <person name="Kohler A."/>
            <person name="Murat C."/>
            <person name="Tang N."/>
            <person name="Roy S."/>
            <person name="Loubradou J."/>
            <person name="Henrissat B."/>
            <person name="Grigoriev I.V."/>
            <person name="Corradi N."/>
            <person name="Roux C."/>
            <person name="Martin F.M."/>
        </authorList>
    </citation>
    <scope>NUCLEOTIDE SEQUENCE [LARGE SCALE GENOMIC DNA]</scope>
    <source>
        <strain evidence="1 2">DAOM 194757</strain>
    </source>
</reference>
<dbReference type="EMBL" id="QKWP01000246">
    <property type="protein sequence ID" value="RIB23729.1"/>
    <property type="molecule type" value="Genomic_DNA"/>
</dbReference>
<protein>
    <submittedName>
        <fullName evidence="1">Uncharacterized protein</fullName>
    </submittedName>
</protein>
<accession>A0A397VRU0</accession>
<comment type="caution">
    <text evidence="1">The sequence shown here is derived from an EMBL/GenBank/DDBJ whole genome shotgun (WGS) entry which is preliminary data.</text>
</comment>
<gene>
    <name evidence="1" type="ORF">C2G38_2170398</name>
</gene>
<keyword evidence="2" id="KW-1185">Reference proteome</keyword>
<dbReference type="OrthoDB" id="10529935at2759"/>
<name>A0A397VRU0_9GLOM</name>
<sequence>MTIPILWQDPFSFNIDSFIPKYFSSLGEDETFILKECGIDVEFPKQYLNMQAVPRYMNWIYFSDFLELNPEIFYSLGQNEKFFARLHHLSLDVISDFNIKNLAALLMVLAKIAMKINTLYLEEFLS</sequence>